<dbReference type="Gene3D" id="1.10.357.10">
    <property type="entry name" value="Tetracycline Repressor, domain 2"/>
    <property type="match status" value="1"/>
</dbReference>
<dbReference type="Gene3D" id="1.10.10.60">
    <property type="entry name" value="Homeodomain-like"/>
    <property type="match status" value="1"/>
</dbReference>
<reference evidence="6 8" key="1">
    <citation type="submission" date="2020-07" db="EMBL/GenBank/DDBJ databases">
        <title>Sequencing the genomes of 1000 actinobacteria strains.</title>
        <authorList>
            <person name="Klenk H.-P."/>
        </authorList>
    </citation>
    <scope>NUCLEOTIDE SEQUENCE [LARGE SCALE GENOMIC DNA]</scope>
    <source>
        <strain evidence="6 8">DSM 45278</strain>
    </source>
</reference>
<proteinExistence type="predicted"/>
<evidence type="ECO:0000256" key="1">
    <source>
        <dbReference type="ARBA" id="ARBA00023015"/>
    </source>
</evidence>
<organism evidence="6 8">
    <name type="scientific">Nocardiopsis sinuspersici</name>
    <dbReference type="NCBI Taxonomy" id="501010"/>
    <lineage>
        <taxon>Bacteria</taxon>
        <taxon>Bacillati</taxon>
        <taxon>Actinomycetota</taxon>
        <taxon>Actinomycetes</taxon>
        <taxon>Streptosporangiales</taxon>
        <taxon>Nocardiopsidaceae</taxon>
        <taxon>Nocardiopsis</taxon>
    </lineage>
</organism>
<feature type="DNA-binding region" description="H-T-H motif" evidence="4">
    <location>
        <begin position="55"/>
        <end position="74"/>
    </location>
</feature>
<accession>A0A7Y9XBS6</accession>
<evidence type="ECO:0000256" key="4">
    <source>
        <dbReference type="PROSITE-ProRule" id="PRU00335"/>
    </source>
</evidence>
<dbReference type="InterPro" id="IPR009057">
    <property type="entry name" value="Homeodomain-like_sf"/>
</dbReference>
<dbReference type="Pfam" id="PF02909">
    <property type="entry name" value="TetR_C_1"/>
    <property type="match status" value="1"/>
</dbReference>
<evidence type="ECO:0000313" key="6">
    <source>
        <dbReference type="EMBL" id="NYH52881.1"/>
    </source>
</evidence>
<keyword evidence="3" id="KW-0804">Transcription</keyword>
<evidence type="ECO:0000259" key="5">
    <source>
        <dbReference type="PROSITE" id="PS50977"/>
    </source>
</evidence>
<dbReference type="EMBL" id="JACCHL010000001">
    <property type="protein sequence ID" value="NYH55695.1"/>
    <property type="molecule type" value="Genomic_DNA"/>
</dbReference>
<dbReference type="PANTHER" id="PTHR30055:SF151">
    <property type="entry name" value="TRANSCRIPTIONAL REGULATORY PROTEIN"/>
    <property type="match status" value="1"/>
</dbReference>
<dbReference type="SUPFAM" id="SSF46689">
    <property type="entry name" value="Homeodomain-like"/>
    <property type="match status" value="1"/>
</dbReference>
<dbReference type="EMBL" id="JACCHL010000001">
    <property type="protein sequence ID" value="NYH52881.1"/>
    <property type="molecule type" value="Genomic_DNA"/>
</dbReference>
<dbReference type="GO" id="GO:0003700">
    <property type="term" value="F:DNA-binding transcription factor activity"/>
    <property type="evidence" value="ECO:0007669"/>
    <property type="project" value="TreeGrafter"/>
</dbReference>
<dbReference type="PANTHER" id="PTHR30055">
    <property type="entry name" value="HTH-TYPE TRANSCRIPTIONAL REGULATOR RUTR"/>
    <property type="match status" value="1"/>
</dbReference>
<name>A0A7Y9XBS6_9ACTN</name>
<dbReference type="GO" id="GO:0000976">
    <property type="term" value="F:transcription cis-regulatory region binding"/>
    <property type="evidence" value="ECO:0007669"/>
    <property type="project" value="TreeGrafter"/>
</dbReference>
<keyword evidence="2 4" id="KW-0238">DNA-binding</keyword>
<evidence type="ECO:0000256" key="3">
    <source>
        <dbReference type="ARBA" id="ARBA00023163"/>
    </source>
</evidence>
<dbReference type="SUPFAM" id="SSF48498">
    <property type="entry name" value="Tetracyclin repressor-like, C-terminal domain"/>
    <property type="match status" value="1"/>
</dbReference>
<dbReference type="InterPro" id="IPR036271">
    <property type="entry name" value="Tet_transcr_reg_TetR-rel_C_sf"/>
</dbReference>
<protein>
    <submittedName>
        <fullName evidence="6">AcrR family transcriptional regulator</fullName>
    </submittedName>
</protein>
<dbReference type="Proteomes" id="UP000584931">
    <property type="component" value="Unassembled WGS sequence"/>
</dbReference>
<dbReference type="InterPro" id="IPR050109">
    <property type="entry name" value="HTH-type_TetR-like_transc_reg"/>
</dbReference>
<evidence type="ECO:0000313" key="8">
    <source>
        <dbReference type="Proteomes" id="UP000584931"/>
    </source>
</evidence>
<dbReference type="InterPro" id="IPR001647">
    <property type="entry name" value="HTH_TetR"/>
</dbReference>
<sequence length="261" mass="28701">MPTQYPRSGDPARSLALLWRTQEPVSRRSKPDLSVDRIVAVASETADTDGLAALSMRKVAERLGVGTMSLYTYVPGKGELVDLMLDAAYADLYEGGERPGHWRDRLGAVAYANWRLFLRHPWMLQTPRNRLLGPHLIAKYEYELSAVDGLGLTDAEMDSTVSLVNSYAEGAAGQAVAAGENERSSGMTDGQWWRTHGPLLATFVRDDDYPLASRVGSAVGREHQTAYAPEHAFAFGLERVLDGVQVLVDSRSSRDTPRNHS</sequence>
<feature type="domain" description="HTH tetR-type" evidence="5">
    <location>
        <begin position="32"/>
        <end position="92"/>
    </location>
</feature>
<keyword evidence="1" id="KW-0805">Transcription regulation</keyword>
<dbReference type="RefSeq" id="WP_179810119.1">
    <property type="nucleotide sequence ID" value="NZ_JACCHL010000001.1"/>
</dbReference>
<dbReference type="InterPro" id="IPR004111">
    <property type="entry name" value="Repressor_TetR_C"/>
</dbReference>
<dbReference type="AlphaFoldDB" id="A0A7Y9XBS6"/>
<gene>
    <name evidence="6" type="ORF">HNR06_002470</name>
    <name evidence="7" type="ORF">HNR06_005284</name>
</gene>
<comment type="caution">
    <text evidence="6">The sequence shown here is derived from an EMBL/GenBank/DDBJ whole genome shotgun (WGS) entry which is preliminary data.</text>
</comment>
<dbReference type="Pfam" id="PF00440">
    <property type="entry name" value="TetR_N"/>
    <property type="match status" value="1"/>
</dbReference>
<evidence type="ECO:0000313" key="7">
    <source>
        <dbReference type="EMBL" id="NYH55695.1"/>
    </source>
</evidence>
<dbReference type="PROSITE" id="PS50977">
    <property type="entry name" value="HTH_TETR_2"/>
    <property type="match status" value="1"/>
</dbReference>
<dbReference type="GO" id="GO:0045892">
    <property type="term" value="P:negative regulation of DNA-templated transcription"/>
    <property type="evidence" value="ECO:0007669"/>
    <property type="project" value="InterPro"/>
</dbReference>
<evidence type="ECO:0000256" key="2">
    <source>
        <dbReference type="ARBA" id="ARBA00023125"/>
    </source>
</evidence>